<dbReference type="GO" id="GO:0006265">
    <property type="term" value="P:DNA topological change"/>
    <property type="evidence" value="ECO:0007669"/>
    <property type="project" value="InterPro"/>
</dbReference>
<accession>A0A223LDD3</accession>
<sequence length="72" mass="8411">MAIIKKDYETIQTENATEYYDEVLKERAIPDPRDGLKPIHRRILWGMHVHKWESNKPHVKSAKITGSIIGKQ</sequence>
<comment type="caution">
    <text evidence="5">Lacks conserved residue(s) required for the propagation of feature annotation.</text>
</comment>
<dbReference type="InterPro" id="IPR002205">
    <property type="entry name" value="Topo_IIA_dom_A"/>
</dbReference>
<proteinExistence type="inferred from homology"/>
<dbReference type="SUPFAM" id="SSF56719">
    <property type="entry name" value="Type II DNA topoisomerase"/>
    <property type="match status" value="1"/>
</dbReference>
<evidence type="ECO:0000313" key="7">
    <source>
        <dbReference type="EMBL" id="ASU00054.1"/>
    </source>
</evidence>
<dbReference type="Gene3D" id="3.90.199.10">
    <property type="entry name" value="Topoisomerase II, domain 5"/>
    <property type="match status" value="1"/>
</dbReference>
<keyword evidence="8" id="KW-1185">Reference proteome</keyword>
<dbReference type="Pfam" id="PF00521">
    <property type="entry name" value="DNA_topoisoIV"/>
    <property type="match status" value="1"/>
</dbReference>
<organism evidence="7 8">
    <name type="scientific">Bacillus phage PBS1</name>
    <dbReference type="NCBI Taxonomy" id="2884423"/>
    <lineage>
        <taxon>Viruses</taxon>
        <taxon>Duplodnaviria</taxon>
        <taxon>Heunggongvirae</taxon>
        <taxon>Uroviricota</taxon>
        <taxon>Caudoviricetes</taxon>
        <taxon>Takahashivirus</taxon>
        <taxon>Bacillus phage PBS1</taxon>
    </lineage>
</organism>
<name>A0A223LDD3_BPPB1</name>
<evidence type="ECO:0000256" key="1">
    <source>
        <dbReference type="ARBA" id="ARBA00008263"/>
    </source>
</evidence>
<gene>
    <name evidence="7" type="primary">232</name>
    <name evidence="7" type="ORF">PBI_PBS1_232</name>
</gene>
<dbReference type="GO" id="GO:0003677">
    <property type="term" value="F:DNA binding"/>
    <property type="evidence" value="ECO:0007669"/>
    <property type="project" value="UniProtKB-UniRule"/>
</dbReference>
<dbReference type="GeneID" id="40524465"/>
<keyword evidence="3 5" id="KW-0238">DNA-binding</keyword>
<evidence type="ECO:0000256" key="5">
    <source>
        <dbReference type="PROSITE-ProRule" id="PRU01384"/>
    </source>
</evidence>
<protein>
    <submittedName>
        <fullName evidence="7">Topoisomerase IV subunit A</fullName>
    </submittedName>
</protein>
<dbReference type="PANTHER" id="PTHR43493">
    <property type="entry name" value="DNA GYRASE/TOPOISOMERASE SUBUNIT A"/>
    <property type="match status" value="1"/>
</dbReference>
<evidence type="ECO:0000256" key="3">
    <source>
        <dbReference type="ARBA" id="ARBA00023125"/>
    </source>
</evidence>
<dbReference type="GO" id="GO:0003918">
    <property type="term" value="F:DNA topoisomerase type II (double strand cut, ATP-hydrolyzing) activity"/>
    <property type="evidence" value="ECO:0007669"/>
    <property type="project" value="InterPro"/>
</dbReference>
<dbReference type="RefSeq" id="YP_009664433.1">
    <property type="nucleotide sequence ID" value="NC_043027.1"/>
</dbReference>
<dbReference type="InterPro" id="IPR013760">
    <property type="entry name" value="Topo_IIA-like_dom_sf"/>
</dbReference>
<feature type="domain" description="Topo IIA-type catalytic" evidence="6">
    <location>
        <begin position="29"/>
        <end position="72"/>
    </location>
</feature>
<dbReference type="EMBL" id="MF360957">
    <property type="protein sequence ID" value="ASU00054.1"/>
    <property type="molecule type" value="Genomic_DNA"/>
</dbReference>
<keyword evidence="2" id="KW-0799">Topoisomerase</keyword>
<dbReference type="GO" id="GO:0005524">
    <property type="term" value="F:ATP binding"/>
    <property type="evidence" value="ECO:0007669"/>
    <property type="project" value="InterPro"/>
</dbReference>
<dbReference type="Proteomes" id="UP000226236">
    <property type="component" value="Segment"/>
</dbReference>
<keyword evidence="4" id="KW-0413">Isomerase</keyword>
<evidence type="ECO:0000259" key="6">
    <source>
        <dbReference type="PROSITE" id="PS52040"/>
    </source>
</evidence>
<dbReference type="InterPro" id="IPR050220">
    <property type="entry name" value="Type_II_DNA_Topoisomerases"/>
</dbReference>
<reference evidence="7 8" key="1">
    <citation type="submission" date="2017-06" db="EMBL/GenBank/DDBJ databases">
        <authorList>
            <person name="Russell D.A."/>
            <person name="Jacobs-Sera D."/>
            <person name="Duda R."/>
            <person name="Hatfull G.F."/>
            <person name="Hendrix R.W."/>
        </authorList>
    </citation>
    <scope>NUCLEOTIDE SEQUENCE [LARGE SCALE GENOMIC DNA]</scope>
</reference>
<comment type="similarity">
    <text evidence="1">Belongs to the type II topoisomerase GyrA/ParC subunit family.</text>
</comment>
<dbReference type="PANTHER" id="PTHR43493:SF5">
    <property type="entry name" value="DNA GYRASE SUBUNIT A, CHLOROPLASTIC_MITOCHONDRIAL"/>
    <property type="match status" value="1"/>
</dbReference>
<dbReference type="PROSITE" id="PS52040">
    <property type="entry name" value="TOPO_IIA"/>
    <property type="match status" value="1"/>
</dbReference>
<evidence type="ECO:0000256" key="2">
    <source>
        <dbReference type="ARBA" id="ARBA00023029"/>
    </source>
</evidence>
<evidence type="ECO:0000256" key="4">
    <source>
        <dbReference type="ARBA" id="ARBA00023235"/>
    </source>
</evidence>
<dbReference type="GO" id="GO:0009330">
    <property type="term" value="C:DNA topoisomerase type II (double strand cut, ATP-hydrolyzing) complex"/>
    <property type="evidence" value="ECO:0007669"/>
    <property type="project" value="TreeGrafter"/>
</dbReference>
<evidence type="ECO:0000313" key="8">
    <source>
        <dbReference type="Proteomes" id="UP000226236"/>
    </source>
</evidence>
<dbReference type="InterPro" id="IPR013758">
    <property type="entry name" value="Topo_IIA_A/C_ab"/>
</dbReference>